<dbReference type="FunFam" id="3.10.400.20:FF:000003">
    <property type="entry name" value="Eukaryotic translation initiation factor 2D isoform A"/>
    <property type="match status" value="1"/>
</dbReference>
<dbReference type="Proteomes" id="UP000030645">
    <property type="component" value="Unassembled WGS sequence"/>
</dbReference>
<name>W9RA70_9ROSA</name>
<gene>
    <name evidence="4" type="ORF">L484_009955</name>
</gene>
<evidence type="ECO:0000313" key="4">
    <source>
        <dbReference type="EMBL" id="EXB79367.1"/>
    </source>
</evidence>
<dbReference type="STRING" id="981085.W9RA70"/>
<dbReference type="Gene3D" id="3.10.400.20">
    <property type="match status" value="1"/>
</dbReference>
<dbReference type="Pfam" id="PF26292">
    <property type="entry name" value="PUA_elF2D"/>
    <property type="match status" value="1"/>
</dbReference>
<dbReference type="CDD" id="cd11610">
    <property type="entry name" value="eIF2D_N"/>
    <property type="match status" value="1"/>
</dbReference>
<dbReference type="EMBL" id="KE344786">
    <property type="protein sequence ID" value="EXB79367.1"/>
    <property type="molecule type" value="Genomic_DNA"/>
</dbReference>
<sequence length="345" mass="37529">MFKKAIELKSHQRLSGADRKKLKRTVKDRFPAASDSDIDSLLPPKAEITVAKFQNRVHVYSVEAAFPVFFDIDGRGNEIFPTVYALWKVPDLMPSFLLKGGEVSRYVIGGADLMFPGISVPAEGLPSFSAGEPWAVKVPGNPAPIAVSYFLKFNAFELPKLFDAGPREKIKEREIEGRRIEILEFRERRTIKMKSLLWSKESVEGHYVPNAGFLEDVVFEDPASSSCQTSDSRDDATDSSHNQPSETNGKEVEDSVGAAEEHPILDSASVSQIEGKNDTAEGITSSVADFEGVTLGINKSSHKKLSKWLLAKSSTGLIVPLAVVGDPPAVVGDPLVANGSGDLTR</sequence>
<evidence type="ECO:0000256" key="1">
    <source>
        <dbReference type="SAM" id="MobiDB-lite"/>
    </source>
</evidence>
<feature type="domain" description="Eukaryotic translation initiation factor 2D-like PUA RNA-binding" evidence="3">
    <location>
        <begin position="101"/>
        <end position="147"/>
    </location>
</feature>
<dbReference type="GO" id="GO:0003743">
    <property type="term" value="F:translation initiation factor activity"/>
    <property type="evidence" value="ECO:0007669"/>
    <property type="project" value="InterPro"/>
</dbReference>
<feature type="domain" description="Pre-PUA" evidence="2">
    <location>
        <begin position="2"/>
        <end position="90"/>
    </location>
</feature>
<evidence type="ECO:0000259" key="2">
    <source>
        <dbReference type="Pfam" id="PF17832"/>
    </source>
</evidence>
<dbReference type="PANTHER" id="PTHR12217">
    <property type="entry name" value="EUKARYOTIC TRANSLATION INITIATION FACTOR 2D"/>
    <property type="match status" value="1"/>
</dbReference>
<dbReference type="InterPro" id="IPR041366">
    <property type="entry name" value="Pre-PUA"/>
</dbReference>
<dbReference type="CDD" id="cd21156">
    <property type="entry name" value="PUA_eIF2d-like"/>
    <property type="match status" value="1"/>
</dbReference>
<feature type="region of interest" description="Disordered" evidence="1">
    <location>
        <begin position="224"/>
        <end position="256"/>
    </location>
</feature>
<keyword evidence="5" id="KW-1185">Reference proteome</keyword>
<dbReference type="InterPro" id="IPR048247">
    <property type="entry name" value="eIF2D_N"/>
</dbReference>
<dbReference type="eggNOG" id="KOG2522">
    <property type="taxonomic scope" value="Eukaryota"/>
</dbReference>
<protein>
    <submittedName>
        <fullName evidence="4">Uncharacterized protein</fullName>
    </submittedName>
</protein>
<dbReference type="InterPro" id="IPR039757">
    <property type="entry name" value="EIF2D"/>
</dbReference>
<evidence type="ECO:0000259" key="3">
    <source>
        <dbReference type="Pfam" id="PF26292"/>
    </source>
</evidence>
<organism evidence="4 5">
    <name type="scientific">Morus notabilis</name>
    <dbReference type="NCBI Taxonomy" id="981085"/>
    <lineage>
        <taxon>Eukaryota</taxon>
        <taxon>Viridiplantae</taxon>
        <taxon>Streptophyta</taxon>
        <taxon>Embryophyta</taxon>
        <taxon>Tracheophyta</taxon>
        <taxon>Spermatophyta</taxon>
        <taxon>Magnoliopsida</taxon>
        <taxon>eudicotyledons</taxon>
        <taxon>Gunneridae</taxon>
        <taxon>Pentapetalae</taxon>
        <taxon>rosids</taxon>
        <taxon>fabids</taxon>
        <taxon>Rosales</taxon>
        <taxon>Moraceae</taxon>
        <taxon>Moreae</taxon>
        <taxon>Morus</taxon>
    </lineage>
</organism>
<dbReference type="Pfam" id="PF17832">
    <property type="entry name" value="Pre-PUA"/>
    <property type="match status" value="1"/>
</dbReference>
<dbReference type="GO" id="GO:0001731">
    <property type="term" value="P:formation of translation preinitiation complex"/>
    <property type="evidence" value="ECO:0007669"/>
    <property type="project" value="InterPro"/>
</dbReference>
<accession>W9RA70</accession>
<dbReference type="InterPro" id="IPR048248">
    <property type="entry name" value="PUA_eIF2d-like"/>
</dbReference>
<reference evidence="5" key="1">
    <citation type="submission" date="2013-01" db="EMBL/GenBank/DDBJ databases">
        <title>Draft Genome Sequence of a Mulberry Tree, Morus notabilis C.K. Schneid.</title>
        <authorList>
            <person name="He N."/>
            <person name="Zhao S."/>
        </authorList>
    </citation>
    <scope>NUCLEOTIDE SEQUENCE</scope>
</reference>
<dbReference type="PANTHER" id="PTHR12217:SF4">
    <property type="entry name" value="EUKARYOTIC TRANSLATION INITIATION FACTOR 2D"/>
    <property type="match status" value="1"/>
</dbReference>
<proteinExistence type="predicted"/>
<evidence type="ECO:0000313" key="5">
    <source>
        <dbReference type="Proteomes" id="UP000030645"/>
    </source>
</evidence>
<dbReference type="AlphaFoldDB" id="W9RA70"/>